<gene>
    <name evidence="3" type="ORF">Tco_0769426</name>
</gene>
<feature type="domain" description="CTCHY-type" evidence="2">
    <location>
        <begin position="233"/>
        <end position="301"/>
    </location>
</feature>
<keyword evidence="4" id="KW-1185">Reference proteome</keyword>
<name>A0ABQ4Z9Q4_9ASTR</name>
<keyword evidence="1" id="KW-0479">Metal-binding</keyword>
<dbReference type="SUPFAM" id="SSF161245">
    <property type="entry name" value="Zinc hairpin stack"/>
    <property type="match status" value="1"/>
</dbReference>
<dbReference type="PROSITE" id="PS51270">
    <property type="entry name" value="ZF_CTCHY"/>
    <property type="match status" value="1"/>
</dbReference>
<dbReference type="Proteomes" id="UP001151760">
    <property type="component" value="Unassembled WGS sequence"/>
</dbReference>
<organism evidence="3 4">
    <name type="scientific">Tanacetum coccineum</name>
    <dbReference type="NCBI Taxonomy" id="301880"/>
    <lineage>
        <taxon>Eukaryota</taxon>
        <taxon>Viridiplantae</taxon>
        <taxon>Streptophyta</taxon>
        <taxon>Embryophyta</taxon>
        <taxon>Tracheophyta</taxon>
        <taxon>Spermatophyta</taxon>
        <taxon>Magnoliopsida</taxon>
        <taxon>eudicotyledons</taxon>
        <taxon>Gunneridae</taxon>
        <taxon>Pentapetalae</taxon>
        <taxon>asterids</taxon>
        <taxon>campanulids</taxon>
        <taxon>Asterales</taxon>
        <taxon>Asteraceae</taxon>
        <taxon>Asteroideae</taxon>
        <taxon>Anthemideae</taxon>
        <taxon>Anthemidinae</taxon>
        <taxon>Tanacetum</taxon>
    </lineage>
</organism>
<comment type="caution">
    <text evidence="3">The sequence shown here is derived from an EMBL/GenBank/DDBJ whole genome shotgun (WGS) entry which is preliminary data.</text>
</comment>
<dbReference type="InterPro" id="IPR037275">
    <property type="entry name" value="Znf_CTCHY_sf"/>
</dbReference>
<evidence type="ECO:0000313" key="3">
    <source>
        <dbReference type="EMBL" id="GJS86790.1"/>
    </source>
</evidence>
<evidence type="ECO:0000256" key="1">
    <source>
        <dbReference type="PROSITE-ProRule" id="PRU00965"/>
    </source>
</evidence>
<evidence type="ECO:0000259" key="2">
    <source>
        <dbReference type="PROSITE" id="PS51270"/>
    </source>
</evidence>
<protein>
    <submittedName>
        <fullName evidence="3">E3 ubiquitin protein ligase MIEL1</fullName>
    </submittedName>
</protein>
<reference evidence="3" key="2">
    <citation type="submission" date="2022-01" db="EMBL/GenBank/DDBJ databases">
        <authorList>
            <person name="Yamashiro T."/>
            <person name="Shiraishi A."/>
            <person name="Satake H."/>
            <person name="Nakayama K."/>
        </authorList>
    </citation>
    <scope>NUCLEOTIDE SEQUENCE</scope>
</reference>
<proteinExistence type="predicted"/>
<dbReference type="PANTHER" id="PTHR31248:SF31">
    <property type="entry name" value="EXPRESSED PROTEIN"/>
    <property type="match status" value="1"/>
</dbReference>
<reference evidence="3" key="1">
    <citation type="journal article" date="2022" name="Int. J. Mol. Sci.">
        <title>Draft Genome of Tanacetum Coccineum: Genomic Comparison of Closely Related Tanacetum-Family Plants.</title>
        <authorList>
            <person name="Yamashiro T."/>
            <person name="Shiraishi A."/>
            <person name="Nakayama K."/>
            <person name="Satake H."/>
        </authorList>
    </citation>
    <scope>NUCLEOTIDE SEQUENCE</scope>
</reference>
<dbReference type="PANTHER" id="PTHR31248">
    <property type="entry name" value="DOMAIN PROTEIN, PUTATIVE (AFU_ORTHOLOGUE AFUA_5G04290)-RELATED"/>
    <property type="match status" value="1"/>
</dbReference>
<evidence type="ECO:0000313" key="4">
    <source>
        <dbReference type="Proteomes" id="UP001151760"/>
    </source>
</evidence>
<accession>A0ABQ4Z9Q4</accession>
<keyword evidence="1" id="KW-0862">Zinc</keyword>
<dbReference type="InterPro" id="IPR017921">
    <property type="entry name" value="Znf_CTCHY"/>
</dbReference>
<sequence>MYSLLSSSILRPLCWGGLRPRRLEDIVTAMATENRDVAIFPWSAYILVPASSGLAIENPYKNITLTEAELILRRLQGEKLWKGLKQPIRVTVGGVECFVESQYISKCDFLEPAGYPLLDGYPQHGYPPPGGYPQHGYPFAGYRPAGYPPSGYPGPLALHHSWHGGPGMGTILAGGAPAAAAVYGAHHLTHGHGSYGHGDYGQVQAWEVWQSMEAWECTEQQAAQICTKCGVKMGEYFCDICKFYEDDISKEQFHCNECGICRSSLDSKRKDSHDKILVESTVPILSKISQSLQIPTANDNSSPERVYYSYAFPSTLLDLY</sequence>
<dbReference type="EMBL" id="BQNB010011146">
    <property type="protein sequence ID" value="GJS86790.1"/>
    <property type="molecule type" value="Genomic_DNA"/>
</dbReference>
<keyword evidence="1" id="KW-0863">Zinc-finger</keyword>